<feature type="compositionally biased region" description="Basic and acidic residues" evidence="1">
    <location>
        <begin position="522"/>
        <end position="531"/>
    </location>
</feature>
<feature type="compositionally biased region" description="Basic and acidic residues" evidence="1">
    <location>
        <begin position="406"/>
        <end position="419"/>
    </location>
</feature>
<feature type="compositionally biased region" description="Polar residues" evidence="1">
    <location>
        <begin position="12"/>
        <end position="21"/>
    </location>
</feature>
<comment type="caution">
    <text evidence="2">The sequence shown here is derived from an EMBL/GenBank/DDBJ whole genome shotgun (WGS) entry which is preliminary data.</text>
</comment>
<evidence type="ECO:0000256" key="1">
    <source>
        <dbReference type="SAM" id="MobiDB-lite"/>
    </source>
</evidence>
<feature type="compositionally biased region" description="Basic and acidic residues" evidence="1">
    <location>
        <begin position="661"/>
        <end position="670"/>
    </location>
</feature>
<feature type="compositionally biased region" description="Polar residues" evidence="1">
    <location>
        <begin position="858"/>
        <end position="891"/>
    </location>
</feature>
<feature type="compositionally biased region" description="Acidic residues" evidence="1">
    <location>
        <begin position="444"/>
        <end position="454"/>
    </location>
</feature>
<feature type="compositionally biased region" description="Low complexity" evidence="1">
    <location>
        <begin position="592"/>
        <end position="603"/>
    </location>
</feature>
<feature type="compositionally biased region" description="Basic and acidic residues" evidence="1">
    <location>
        <begin position="386"/>
        <end position="397"/>
    </location>
</feature>
<feature type="compositionally biased region" description="Low complexity" evidence="1">
    <location>
        <begin position="552"/>
        <end position="564"/>
    </location>
</feature>
<organism evidence="2 3">
    <name type="scientific">Phytophthora fragariae</name>
    <dbReference type="NCBI Taxonomy" id="53985"/>
    <lineage>
        <taxon>Eukaryota</taxon>
        <taxon>Sar</taxon>
        <taxon>Stramenopiles</taxon>
        <taxon>Oomycota</taxon>
        <taxon>Peronosporomycetes</taxon>
        <taxon>Peronosporales</taxon>
        <taxon>Peronosporaceae</taxon>
        <taxon>Phytophthora</taxon>
    </lineage>
</organism>
<feature type="compositionally biased region" description="Basic and acidic residues" evidence="1">
    <location>
        <begin position="352"/>
        <end position="362"/>
    </location>
</feature>
<evidence type="ECO:0000313" key="3">
    <source>
        <dbReference type="Proteomes" id="UP000460718"/>
    </source>
</evidence>
<feature type="compositionally biased region" description="Basic and acidic residues" evidence="1">
    <location>
        <begin position="577"/>
        <end position="586"/>
    </location>
</feature>
<dbReference type="EMBL" id="QXFW01000188">
    <property type="protein sequence ID" value="KAE9021335.1"/>
    <property type="molecule type" value="Genomic_DNA"/>
</dbReference>
<feature type="compositionally biased region" description="Basic and acidic residues" evidence="1">
    <location>
        <begin position="484"/>
        <end position="496"/>
    </location>
</feature>
<feature type="region of interest" description="Disordered" evidence="1">
    <location>
        <begin position="1"/>
        <end position="21"/>
    </location>
</feature>
<accession>A0A6A3LT73</accession>
<feature type="region of interest" description="Disordered" evidence="1">
    <location>
        <begin position="349"/>
        <end position="904"/>
    </location>
</feature>
<feature type="compositionally biased region" description="Polar residues" evidence="1">
    <location>
        <begin position="739"/>
        <end position="757"/>
    </location>
</feature>
<sequence length="904" mass="98444">MARRLMSRRGGSASQPQVTPYQQIELDDGWREWENTKQELALLKRQLTEKDALVIQLKTASRRLQETLRKKDKDLQAAFAILRSPQDAKTTKTRKQELIDRLVSECVQRAATAEALAEERRRELDRLRYSSKFLRFQELETEIEECHTEIGRLRAKFETTAGSPTIAGKLKVSSVPLATNGSGSSVKKTKLDPLNLVVDESSGSRISGSVPNNLAATRRSVGQVRVVPLAKVDHREGFVSKTRRRALEAEYYKQVRLAQLEVECELEENLHIRAAREAKKLQAIEHSDRHVNFAVDSARSQQEADDVTLENNEPAMLPSTGYVHVDAVQSDDAREDLPVVQVDGMEQIADQQSDKNNLESADRNSGTNSQTADPASTKEAVALKTEQTELGEKRYDDDSASSQVAKTEEVHSASDRDDGGGIDQNAPVSQEDNEQVLPKQKTYDDDEFDGSDDDANSKSNEAGPAHSAWNLDPNWKNNSQEEELPIKADSHDEVGTERAIWNADPHVAASDTSVDNPAVADGNDKDDEHEAASQQEDSVSTEDNDTSNAWNVDPSPSVPVVTPDPTEEQSGLVGESKIIDDFEERNAWNLDPTPSSEPAPTSELTRSHNDNVEQPVWNLSPYPTPDVVANPELPPGNSDNTEEFHPEFVEDDVVEDTASDDASRIVDQHSPDTTSVAEPATAKESESTAWNLDPDPSPSPTNGNLSINEHAVEPAQNEDSQVPEVTSTGSDGGIDHIAQTESNSHTPGCDEGQTNAWNLDPNGIATEPVGQVDCTAANNNGEDGWKVWNLNPYAGDASEPSNSVTEDPDAQDSAQNPIDDEIVADKESLESSSGMDRGSPTFADGDGDMAEIPDPTEHTSQPGSSQNSPRASGSSSPTENNTPDYTPPSTGRDSDAAGDEDATW</sequence>
<feature type="compositionally biased region" description="Acidic residues" evidence="1">
    <location>
        <begin position="649"/>
        <end position="659"/>
    </location>
</feature>
<dbReference type="Proteomes" id="UP000460718">
    <property type="component" value="Unassembled WGS sequence"/>
</dbReference>
<gene>
    <name evidence="2" type="ORF">PF011_g4990</name>
</gene>
<evidence type="ECO:0000313" key="2">
    <source>
        <dbReference type="EMBL" id="KAE9021335.1"/>
    </source>
</evidence>
<reference evidence="2 3" key="1">
    <citation type="submission" date="2018-09" db="EMBL/GenBank/DDBJ databases">
        <title>Genomic investigation of the strawberry pathogen Phytophthora fragariae indicates pathogenicity is determined by transcriptional variation in three key races.</title>
        <authorList>
            <person name="Adams T.M."/>
            <person name="Armitage A.D."/>
            <person name="Sobczyk M.K."/>
            <person name="Bates H.J."/>
            <person name="Dunwell J.M."/>
            <person name="Nellist C.F."/>
            <person name="Harrison R.J."/>
        </authorList>
    </citation>
    <scope>NUCLEOTIDE SEQUENCE [LARGE SCALE GENOMIC DNA]</scope>
    <source>
        <strain evidence="2 3">SCRP245</strain>
    </source>
</reference>
<proteinExistence type="predicted"/>
<protein>
    <submittedName>
        <fullName evidence="2">Uncharacterized protein</fullName>
    </submittedName>
</protein>
<dbReference type="AlphaFoldDB" id="A0A6A3LT73"/>
<name>A0A6A3LT73_9STRA</name>
<feature type="compositionally biased region" description="Polar residues" evidence="1">
    <location>
        <begin position="363"/>
        <end position="374"/>
    </location>
</feature>
<feature type="compositionally biased region" description="Polar residues" evidence="1">
    <location>
        <begin position="717"/>
        <end position="729"/>
    </location>
</feature>